<dbReference type="GO" id="GO:0005829">
    <property type="term" value="C:cytosol"/>
    <property type="evidence" value="ECO:0007669"/>
    <property type="project" value="TreeGrafter"/>
</dbReference>
<dbReference type="GO" id="GO:1902387">
    <property type="term" value="F:ceramide 1-phosphate binding"/>
    <property type="evidence" value="ECO:0007669"/>
    <property type="project" value="TreeGrafter"/>
</dbReference>
<dbReference type="PANTHER" id="PTHR10219:SF43">
    <property type="entry name" value="GLYCOLIPID TRANSFER PROTEIN DOMAIN-CONTAINING PROTEIN"/>
    <property type="match status" value="1"/>
</dbReference>
<reference evidence="2 3" key="1">
    <citation type="journal article" date="2019" name="Gigascience">
        <title>Whole-genome sequence of the oriental lung fluke Paragonimus westermani.</title>
        <authorList>
            <person name="Oey H."/>
            <person name="Zakrzewski M."/>
            <person name="Narain K."/>
            <person name="Devi K.R."/>
            <person name="Agatsuma T."/>
            <person name="Nawaratna S."/>
            <person name="Gobert G.N."/>
            <person name="Jones M.K."/>
            <person name="Ragan M.A."/>
            <person name="McManus D.P."/>
            <person name="Krause L."/>
        </authorList>
    </citation>
    <scope>NUCLEOTIDE SEQUENCE [LARGE SCALE GENOMIC DNA]</scope>
    <source>
        <strain evidence="2 3">IND2009</strain>
    </source>
</reference>
<feature type="domain" description="Glycolipid transfer protein" evidence="1">
    <location>
        <begin position="23"/>
        <end position="172"/>
    </location>
</feature>
<accession>A0A5J4NVH6</accession>
<dbReference type="InterPro" id="IPR014830">
    <property type="entry name" value="Glycolipid_transfer_prot_dom"/>
</dbReference>
<dbReference type="Pfam" id="PF08718">
    <property type="entry name" value="GLTP"/>
    <property type="match status" value="1"/>
</dbReference>
<proteinExistence type="predicted"/>
<dbReference type="InterPro" id="IPR036497">
    <property type="entry name" value="GLTP_sf"/>
</dbReference>
<dbReference type="PANTHER" id="PTHR10219">
    <property type="entry name" value="GLYCOLIPID TRANSFER PROTEIN-RELATED"/>
    <property type="match status" value="1"/>
</dbReference>
<dbReference type="GO" id="GO:0016020">
    <property type="term" value="C:membrane"/>
    <property type="evidence" value="ECO:0007669"/>
    <property type="project" value="TreeGrafter"/>
</dbReference>
<sequence length="220" mass="25075">MMCNFDICGVQKKFSNCLKDNDILLREYCDAYLEISKLLSFFGKVFYFVTRDVDNKLGILYEHCNQDPIHYRSVRSMTEYEATVSVNQVSCKGKANGCRTILRLHRALVFVIELITGICTVYNSAPEDVTLCKLVKEGYDIHLSPFHPWVVRKAVGLGLHALPTREQLVDHIIESQPKGSKLVGREACRVAMLELAIPAMRSVYECTHHWLAVHNMLNLP</sequence>
<protein>
    <recommendedName>
        <fullName evidence="1">Glycolipid transfer protein domain-containing protein</fullName>
    </recommendedName>
</protein>
<dbReference type="Gene3D" id="1.10.3520.10">
    <property type="entry name" value="Glycolipid transfer protein"/>
    <property type="match status" value="1"/>
</dbReference>
<dbReference type="GO" id="GO:1902388">
    <property type="term" value="F:ceramide 1-phosphate transfer activity"/>
    <property type="evidence" value="ECO:0007669"/>
    <property type="project" value="TreeGrafter"/>
</dbReference>
<evidence type="ECO:0000259" key="1">
    <source>
        <dbReference type="Pfam" id="PF08718"/>
    </source>
</evidence>
<name>A0A5J4NVH6_9TREM</name>
<comment type="caution">
    <text evidence="2">The sequence shown here is derived from an EMBL/GenBank/DDBJ whole genome shotgun (WGS) entry which is preliminary data.</text>
</comment>
<gene>
    <name evidence="2" type="ORF">DEA37_0014672</name>
</gene>
<evidence type="ECO:0000313" key="2">
    <source>
        <dbReference type="EMBL" id="KAA3679511.1"/>
    </source>
</evidence>
<evidence type="ECO:0000313" key="3">
    <source>
        <dbReference type="Proteomes" id="UP000324629"/>
    </source>
</evidence>
<dbReference type="SUPFAM" id="SSF110004">
    <property type="entry name" value="Glycolipid transfer protein, GLTP"/>
    <property type="match status" value="1"/>
</dbReference>
<dbReference type="AlphaFoldDB" id="A0A5J4NVH6"/>
<organism evidence="2 3">
    <name type="scientific">Paragonimus westermani</name>
    <dbReference type="NCBI Taxonomy" id="34504"/>
    <lineage>
        <taxon>Eukaryota</taxon>
        <taxon>Metazoa</taxon>
        <taxon>Spiralia</taxon>
        <taxon>Lophotrochozoa</taxon>
        <taxon>Platyhelminthes</taxon>
        <taxon>Trematoda</taxon>
        <taxon>Digenea</taxon>
        <taxon>Plagiorchiida</taxon>
        <taxon>Troglotremata</taxon>
        <taxon>Troglotrematidae</taxon>
        <taxon>Paragonimus</taxon>
    </lineage>
</organism>
<dbReference type="Proteomes" id="UP000324629">
    <property type="component" value="Unassembled WGS sequence"/>
</dbReference>
<dbReference type="EMBL" id="QNGE01000715">
    <property type="protein sequence ID" value="KAA3679511.1"/>
    <property type="molecule type" value="Genomic_DNA"/>
</dbReference>
<keyword evidence="3" id="KW-1185">Reference proteome</keyword>